<evidence type="ECO:0000313" key="3">
    <source>
        <dbReference type="Proteomes" id="UP001415857"/>
    </source>
</evidence>
<organism evidence="2 3">
    <name type="scientific">Liquidambar formosana</name>
    <name type="common">Formosan gum</name>
    <dbReference type="NCBI Taxonomy" id="63359"/>
    <lineage>
        <taxon>Eukaryota</taxon>
        <taxon>Viridiplantae</taxon>
        <taxon>Streptophyta</taxon>
        <taxon>Embryophyta</taxon>
        <taxon>Tracheophyta</taxon>
        <taxon>Spermatophyta</taxon>
        <taxon>Magnoliopsida</taxon>
        <taxon>eudicotyledons</taxon>
        <taxon>Gunneridae</taxon>
        <taxon>Pentapetalae</taxon>
        <taxon>Saxifragales</taxon>
        <taxon>Altingiaceae</taxon>
        <taxon>Liquidambar</taxon>
    </lineage>
</organism>
<dbReference type="SUPFAM" id="SSF81383">
    <property type="entry name" value="F-box domain"/>
    <property type="match status" value="1"/>
</dbReference>
<dbReference type="PROSITE" id="PS50181">
    <property type="entry name" value="FBOX"/>
    <property type="match status" value="1"/>
</dbReference>
<dbReference type="Gene3D" id="3.40.1000.30">
    <property type="match status" value="1"/>
</dbReference>
<feature type="domain" description="F-box" evidence="1">
    <location>
        <begin position="189"/>
        <end position="235"/>
    </location>
</feature>
<comment type="caution">
    <text evidence="2">The sequence shown here is derived from an EMBL/GenBank/DDBJ whole genome shotgun (WGS) entry which is preliminary data.</text>
</comment>
<dbReference type="Proteomes" id="UP001415857">
    <property type="component" value="Unassembled WGS sequence"/>
</dbReference>
<dbReference type="InterPro" id="IPR036047">
    <property type="entry name" value="F-box-like_dom_sf"/>
</dbReference>
<dbReference type="SMART" id="SM00256">
    <property type="entry name" value="FBOX"/>
    <property type="match status" value="1"/>
</dbReference>
<dbReference type="CDD" id="cd22165">
    <property type="entry name" value="F-box_AtSKIP22-like"/>
    <property type="match status" value="1"/>
</dbReference>
<keyword evidence="3" id="KW-1185">Reference proteome</keyword>
<dbReference type="AlphaFoldDB" id="A0AAP0X6W0"/>
<protein>
    <recommendedName>
        <fullName evidence="1">F-box domain-containing protein</fullName>
    </recommendedName>
</protein>
<gene>
    <name evidence="2" type="ORF">L1049_015891</name>
</gene>
<dbReference type="EMBL" id="JBBPBK010000004">
    <property type="protein sequence ID" value="KAK9287470.1"/>
    <property type="molecule type" value="Genomic_DNA"/>
</dbReference>
<dbReference type="Gene3D" id="1.20.1280.50">
    <property type="match status" value="1"/>
</dbReference>
<evidence type="ECO:0000259" key="1">
    <source>
        <dbReference type="PROSITE" id="PS50181"/>
    </source>
</evidence>
<sequence>MDIDVGSGSAVLRKNYSVPSFLRKMFRDEVDDDGSSSCGDHRLLVLAVHAILLESGFIEFGSPSGKLVDRFDRFHIPDECPSLTDCIISLWYTLPQLITSGSVAIETVVLKFESLGKSLNVHGSLARNGAALHRLCLDEYRFEMSEIDRYSNSSSYPESKIYKFWRTVNDGLALPLLIDLCDMAGLAPPLCLMRLPTELKLKILEFLPGVDVAKVGCVCTELRHLSYNNDLWKKKFVEEFGTATLNFYQWKEKYLEEAGTAEAGRREERQWRERFASSWERRKKRKKGNTGCQLYPVVIRL</sequence>
<dbReference type="PANTHER" id="PTHR47602:SF2">
    <property type="entry name" value="F-BOX PROTEIN SKIP22"/>
    <property type="match status" value="1"/>
</dbReference>
<dbReference type="PANTHER" id="PTHR47602">
    <property type="entry name" value="F-BOX PROTEIN SKIP22"/>
    <property type="match status" value="1"/>
</dbReference>
<dbReference type="InterPro" id="IPR001810">
    <property type="entry name" value="F-box_dom"/>
</dbReference>
<reference evidence="2 3" key="1">
    <citation type="journal article" date="2024" name="Plant J.">
        <title>Genome sequences and population genomics reveal climatic adaptation and genomic divergence between two closely related sweetgum species.</title>
        <authorList>
            <person name="Xu W.Q."/>
            <person name="Ren C.Q."/>
            <person name="Zhang X.Y."/>
            <person name="Comes H.P."/>
            <person name="Liu X.H."/>
            <person name="Li Y.G."/>
            <person name="Kettle C.J."/>
            <person name="Jalonen R."/>
            <person name="Gaisberger H."/>
            <person name="Ma Y.Z."/>
            <person name="Qiu Y.X."/>
        </authorList>
    </citation>
    <scope>NUCLEOTIDE SEQUENCE [LARGE SCALE GENOMIC DNA]</scope>
    <source>
        <strain evidence="2">Hangzhou</strain>
    </source>
</reference>
<dbReference type="Pfam" id="PF12937">
    <property type="entry name" value="F-box-like"/>
    <property type="match status" value="1"/>
</dbReference>
<evidence type="ECO:0000313" key="2">
    <source>
        <dbReference type="EMBL" id="KAK9287470.1"/>
    </source>
</evidence>
<accession>A0AAP0X6W0</accession>
<proteinExistence type="predicted"/>
<name>A0AAP0X6W0_LIQFO</name>